<dbReference type="Proteomes" id="UP001325479">
    <property type="component" value="Chromosome"/>
</dbReference>
<keyword evidence="2" id="KW-1185">Reference proteome</keyword>
<dbReference type="PANTHER" id="PTHR34598:SF3">
    <property type="entry name" value="OXIDOREDUCTASE AN1597"/>
    <property type="match status" value="1"/>
</dbReference>
<dbReference type="PANTHER" id="PTHR34598">
    <property type="entry name" value="BLL6449 PROTEIN"/>
    <property type="match status" value="1"/>
</dbReference>
<gene>
    <name evidence="1" type="ORF">U0042_25285</name>
</gene>
<dbReference type="RefSeq" id="WP_114814867.1">
    <property type="nucleotide sequence ID" value="NZ_CP139965.1"/>
</dbReference>
<accession>A0ABZ0WJ00</accession>
<protein>
    <submittedName>
        <fullName evidence="1">CmcJ/NvfI family oxidoreductase</fullName>
    </submittedName>
</protein>
<dbReference type="InterPro" id="IPR044053">
    <property type="entry name" value="AsaB-like"/>
</dbReference>
<proteinExistence type="predicted"/>
<sequence length="276" mass="30777">MSDIVIETPVVVEAGLNYLVPNGERPVTYAYEPPAGVPLRNGVYRAQRVRIANARITPPPGGLALDRNGFELRRHASALTDFSDPAAIERVYYPESEALLKRCTGAKRVVIFDHTLRDGRATRADGVREPVKYVHNDQTFVSGPRRVRDHLSPQEAQALLKGRVAIVNLWRPVGETVESSPLALCDSRSIALTDLVPSDLVYRDKIGETYAFVFNPAHRWYYFPHMTPDEVLLLKIYDSAGDSIARLTAHTAFDDPSSPPDAPARRSIELRSLVFF</sequence>
<dbReference type="NCBIfam" id="NF041278">
    <property type="entry name" value="CmcJ_NvfI_EfuI"/>
    <property type="match status" value="1"/>
</dbReference>
<evidence type="ECO:0000313" key="2">
    <source>
        <dbReference type="Proteomes" id="UP001325479"/>
    </source>
</evidence>
<dbReference type="EMBL" id="CP139965">
    <property type="protein sequence ID" value="WQD77332.1"/>
    <property type="molecule type" value="Genomic_DNA"/>
</dbReference>
<name>A0ABZ0WJ00_9BURK</name>
<evidence type="ECO:0000313" key="1">
    <source>
        <dbReference type="EMBL" id="WQD77332.1"/>
    </source>
</evidence>
<organism evidence="1 2">
    <name type="scientific">Paraburkholderia kururiensis</name>
    <dbReference type="NCBI Taxonomy" id="984307"/>
    <lineage>
        <taxon>Bacteria</taxon>
        <taxon>Pseudomonadati</taxon>
        <taxon>Pseudomonadota</taxon>
        <taxon>Betaproteobacteria</taxon>
        <taxon>Burkholderiales</taxon>
        <taxon>Burkholderiaceae</taxon>
        <taxon>Paraburkholderia</taxon>
    </lineage>
</organism>
<reference evidence="1 2" key="1">
    <citation type="submission" date="2023-12" db="EMBL/GenBank/DDBJ databases">
        <title>Genome sequencing and assembly of bacterial species from a model synthetic community.</title>
        <authorList>
            <person name="Hogle S.L."/>
        </authorList>
    </citation>
    <scope>NUCLEOTIDE SEQUENCE [LARGE SCALE GENOMIC DNA]</scope>
    <source>
        <strain evidence="1 2">HAMBI 2494</strain>
    </source>
</reference>